<gene>
    <name evidence="1" type="ORF">LCGC14_3160840</name>
</gene>
<proteinExistence type="predicted"/>
<accession>A0A0F8YFU0</accession>
<evidence type="ECO:0000313" key="1">
    <source>
        <dbReference type="EMBL" id="KKK46876.1"/>
    </source>
</evidence>
<feature type="non-terminal residue" evidence="1">
    <location>
        <position position="1"/>
    </location>
</feature>
<reference evidence="1" key="1">
    <citation type="journal article" date="2015" name="Nature">
        <title>Complex archaea that bridge the gap between prokaryotes and eukaryotes.</title>
        <authorList>
            <person name="Spang A."/>
            <person name="Saw J.H."/>
            <person name="Jorgensen S.L."/>
            <person name="Zaremba-Niedzwiedzka K."/>
            <person name="Martijn J."/>
            <person name="Lind A.E."/>
            <person name="van Eijk R."/>
            <person name="Schleper C."/>
            <person name="Guy L."/>
            <person name="Ettema T.J."/>
        </authorList>
    </citation>
    <scope>NUCLEOTIDE SEQUENCE</scope>
</reference>
<name>A0A0F8YFU0_9ZZZZ</name>
<organism evidence="1">
    <name type="scientific">marine sediment metagenome</name>
    <dbReference type="NCBI Taxonomy" id="412755"/>
    <lineage>
        <taxon>unclassified sequences</taxon>
        <taxon>metagenomes</taxon>
        <taxon>ecological metagenomes</taxon>
    </lineage>
</organism>
<dbReference type="EMBL" id="LAZR01069862">
    <property type="protein sequence ID" value="KKK46876.1"/>
    <property type="molecule type" value="Genomic_DNA"/>
</dbReference>
<dbReference type="AlphaFoldDB" id="A0A0F8YFU0"/>
<protein>
    <recommendedName>
        <fullName evidence="2">PEGA domain-containing protein</fullName>
    </recommendedName>
</protein>
<evidence type="ECO:0008006" key="2">
    <source>
        <dbReference type="Google" id="ProtNLM"/>
    </source>
</evidence>
<comment type="caution">
    <text evidence="1">The sequence shown here is derived from an EMBL/GenBank/DDBJ whole genome shotgun (WGS) entry which is preliminary data.</text>
</comment>
<sequence length="187" mass="20935">VLRAAENMEQGDIWQDVEQWKTEGCTLPVEPEWIFVETYQDIYEIYRFGDTNIHAVDEYAFYVDTGLADLKRQIDSLTPIRWPWQTVLEWCPGLEGKYYSRVVDSGGAIGPAGAEYTYLCPPVEPLGEAEIYLDGDFKGVTVNKTISLSGLSVGMHRICGRAPGFKESCVNIDVGVQSSAVIKMIRV</sequence>